<evidence type="ECO:0000313" key="3">
    <source>
        <dbReference type="Proteomes" id="UP001185331"/>
    </source>
</evidence>
<dbReference type="CDD" id="cd07302">
    <property type="entry name" value="CHD"/>
    <property type="match status" value="1"/>
</dbReference>
<evidence type="ECO:0000313" key="2">
    <source>
        <dbReference type="EMBL" id="MDR6219058.1"/>
    </source>
</evidence>
<feature type="domain" description="Guanylate cyclase" evidence="1">
    <location>
        <begin position="28"/>
        <end position="149"/>
    </location>
</feature>
<sequence length="205" mass="21659">MLIHDESTAMNESLLPLPGPQDQATPACMVLVDLVGSTRLARHLPLGNYTALMAEFVQVMILTLEARGGQVLQHQGDAVLAWWPAAQAAHACAAAQESHGRAARLTLAARLGQTLRVRAGISAGDVLMGVVGGQMSAYGLPVNYSRRLCDAAQAGQTLVCDEVLRFAPALVSELCPPLDLRGFGDDCRAHRLLAPAAAGTRMKVD</sequence>
<dbReference type="GO" id="GO:0004016">
    <property type="term" value="F:adenylate cyclase activity"/>
    <property type="evidence" value="ECO:0007669"/>
    <property type="project" value="UniProtKB-ARBA"/>
</dbReference>
<dbReference type="PANTHER" id="PTHR43081:SF1">
    <property type="entry name" value="ADENYLATE CYCLASE, TERMINAL-DIFFERENTIATION SPECIFIC"/>
    <property type="match status" value="1"/>
</dbReference>
<dbReference type="GO" id="GO:0035556">
    <property type="term" value="P:intracellular signal transduction"/>
    <property type="evidence" value="ECO:0007669"/>
    <property type="project" value="InterPro"/>
</dbReference>
<comment type="caution">
    <text evidence="2">The sequence shown here is derived from an EMBL/GenBank/DDBJ whole genome shotgun (WGS) entry which is preliminary data.</text>
</comment>
<dbReference type="GO" id="GO:0009190">
    <property type="term" value="P:cyclic nucleotide biosynthetic process"/>
    <property type="evidence" value="ECO:0007669"/>
    <property type="project" value="InterPro"/>
</dbReference>
<protein>
    <submittedName>
        <fullName evidence="2">Class 3 adenylate cyclase</fullName>
    </submittedName>
</protein>
<dbReference type="AlphaFoldDB" id="A0AAE3XG20"/>
<proteinExistence type="predicted"/>
<dbReference type="Pfam" id="PF00211">
    <property type="entry name" value="Guanylate_cyc"/>
    <property type="match status" value="1"/>
</dbReference>
<reference evidence="2" key="1">
    <citation type="submission" date="2023-07" db="EMBL/GenBank/DDBJ databases">
        <title>Sorghum-associated microbial communities from plants grown in Nebraska, USA.</title>
        <authorList>
            <person name="Schachtman D."/>
        </authorList>
    </citation>
    <scope>NUCLEOTIDE SEQUENCE</scope>
    <source>
        <strain evidence="2">BE330</strain>
    </source>
</reference>
<gene>
    <name evidence="2" type="ORF">J2Y00_002655</name>
</gene>
<accession>A0AAE3XG20</accession>
<dbReference type="RefSeq" id="WP_309855175.1">
    <property type="nucleotide sequence ID" value="NZ_JAVDQJ010000006.1"/>
</dbReference>
<dbReference type="InterPro" id="IPR001054">
    <property type="entry name" value="A/G_cyclase"/>
</dbReference>
<dbReference type="SUPFAM" id="SSF55073">
    <property type="entry name" value="Nucleotide cyclase"/>
    <property type="match status" value="1"/>
</dbReference>
<dbReference type="PANTHER" id="PTHR43081">
    <property type="entry name" value="ADENYLATE CYCLASE, TERMINAL-DIFFERENTIATION SPECIFIC-RELATED"/>
    <property type="match status" value="1"/>
</dbReference>
<dbReference type="EMBL" id="JAVDQK010000006">
    <property type="protein sequence ID" value="MDR6219058.1"/>
    <property type="molecule type" value="Genomic_DNA"/>
</dbReference>
<dbReference type="PROSITE" id="PS50125">
    <property type="entry name" value="GUANYLATE_CYCLASE_2"/>
    <property type="match status" value="1"/>
</dbReference>
<name>A0AAE3XG20_9DEIO</name>
<evidence type="ECO:0000259" key="1">
    <source>
        <dbReference type="PROSITE" id="PS50125"/>
    </source>
</evidence>
<organism evidence="2 3">
    <name type="scientific">Deinococcus soli</name>
    <name type="common">ex Cha et al. 2016</name>
    <dbReference type="NCBI Taxonomy" id="1309411"/>
    <lineage>
        <taxon>Bacteria</taxon>
        <taxon>Thermotogati</taxon>
        <taxon>Deinococcota</taxon>
        <taxon>Deinococci</taxon>
        <taxon>Deinococcales</taxon>
        <taxon>Deinococcaceae</taxon>
        <taxon>Deinococcus</taxon>
    </lineage>
</organism>
<dbReference type="Gene3D" id="3.30.70.1230">
    <property type="entry name" value="Nucleotide cyclase"/>
    <property type="match status" value="1"/>
</dbReference>
<dbReference type="InterPro" id="IPR050697">
    <property type="entry name" value="Adenylyl/Guanylyl_Cyclase_3/4"/>
</dbReference>
<dbReference type="InterPro" id="IPR029787">
    <property type="entry name" value="Nucleotide_cyclase"/>
</dbReference>
<dbReference type="Proteomes" id="UP001185331">
    <property type="component" value="Unassembled WGS sequence"/>
</dbReference>